<dbReference type="Gene3D" id="2.60.120.10">
    <property type="entry name" value="Jelly Rolls"/>
    <property type="match status" value="1"/>
</dbReference>
<keyword evidence="3" id="KW-1185">Reference proteome</keyword>
<dbReference type="InterPro" id="IPR000595">
    <property type="entry name" value="cNMP-bd_dom"/>
</dbReference>
<sequence>MRHPLIEHISKQVDVASEDEALLLSFFQSVRVKKKQNLVEVGQPCSSLFFVVEGCIRMFHLSEKGIEQTIQFALENWWLTDFSAFTLQNNTGFTIQAVENSQLMVIDLAAQEKLLQQFPKLERYFRFIYQRGYGAAQVRMKFHHDMSREKLYQHFVENYPQFVQRVPQYLLASYLGFTPEYLSELRKKRS</sequence>
<dbReference type="Pfam" id="PF00027">
    <property type="entry name" value="cNMP_binding"/>
    <property type="match status" value="1"/>
</dbReference>
<feature type="domain" description="Cyclic nucleotide-binding" evidence="1">
    <location>
        <begin position="30"/>
        <end position="117"/>
    </location>
</feature>
<proteinExistence type="predicted"/>
<keyword evidence="2" id="KW-0418">Kinase</keyword>
<dbReference type="EMBL" id="FUZA01000002">
    <property type="protein sequence ID" value="SKB80464.1"/>
    <property type="molecule type" value="Genomic_DNA"/>
</dbReference>
<evidence type="ECO:0000313" key="2">
    <source>
        <dbReference type="EMBL" id="SKB80464.1"/>
    </source>
</evidence>
<dbReference type="InterPro" id="IPR018490">
    <property type="entry name" value="cNMP-bd_dom_sf"/>
</dbReference>
<organism evidence="2 3">
    <name type="scientific">Dyadobacter psychrophilus</name>
    <dbReference type="NCBI Taxonomy" id="651661"/>
    <lineage>
        <taxon>Bacteria</taxon>
        <taxon>Pseudomonadati</taxon>
        <taxon>Bacteroidota</taxon>
        <taxon>Cytophagia</taxon>
        <taxon>Cytophagales</taxon>
        <taxon>Spirosomataceae</taxon>
        <taxon>Dyadobacter</taxon>
    </lineage>
</organism>
<dbReference type="RefSeq" id="WP_082214734.1">
    <property type="nucleotide sequence ID" value="NZ_FUZA01000002.1"/>
</dbReference>
<dbReference type="SUPFAM" id="SSF51206">
    <property type="entry name" value="cAMP-binding domain-like"/>
    <property type="match status" value="1"/>
</dbReference>
<dbReference type="CDD" id="cd00038">
    <property type="entry name" value="CAP_ED"/>
    <property type="match status" value="1"/>
</dbReference>
<gene>
    <name evidence="2" type="ORF">SAMN05660293_02242</name>
</gene>
<dbReference type="OrthoDB" id="1933280at2"/>
<accession>A0A1T5E8Z9</accession>
<evidence type="ECO:0000313" key="3">
    <source>
        <dbReference type="Proteomes" id="UP000190897"/>
    </source>
</evidence>
<dbReference type="AlphaFoldDB" id="A0A1T5E8Z9"/>
<evidence type="ECO:0000259" key="1">
    <source>
        <dbReference type="Pfam" id="PF00027"/>
    </source>
</evidence>
<dbReference type="GO" id="GO:0016301">
    <property type="term" value="F:kinase activity"/>
    <property type="evidence" value="ECO:0007669"/>
    <property type="project" value="UniProtKB-KW"/>
</dbReference>
<name>A0A1T5E8Z9_9BACT</name>
<reference evidence="3" key="1">
    <citation type="submission" date="2017-02" db="EMBL/GenBank/DDBJ databases">
        <authorList>
            <person name="Varghese N."/>
            <person name="Submissions S."/>
        </authorList>
    </citation>
    <scope>NUCLEOTIDE SEQUENCE [LARGE SCALE GENOMIC DNA]</scope>
    <source>
        <strain evidence="3">DSM 22270</strain>
    </source>
</reference>
<keyword evidence="2" id="KW-0808">Transferase</keyword>
<dbReference type="Proteomes" id="UP000190897">
    <property type="component" value="Unassembled WGS sequence"/>
</dbReference>
<dbReference type="STRING" id="651661.SAMN05660293_02242"/>
<dbReference type="InterPro" id="IPR014710">
    <property type="entry name" value="RmlC-like_jellyroll"/>
</dbReference>
<protein>
    <submittedName>
        <fullName evidence="2">cAMP-binding domain of CRP or a regulatory subunit of cAMP-dependent protein kinases</fullName>
    </submittedName>
</protein>